<evidence type="ECO:0000259" key="3">
    <source>
        <dbReference type="PROSITE" id="PS51186"/>
    </source>
</evidence>
<dbReference type="Pfam" id="PF00583">
    <property type="entry name" value="Acetyltransf_1"/>
    <property type="match status" value="1"/>
</dbReference>
<dbReference type="GeneID" id="301820067"/>
<dbReference type="PROSITE" id="PS51186">
    <property type="entry name" value="GNAT"/>
    <property type="match status" value="1"/>
</dbReference>
<dbReference type="SUPFAM" id="SSF55729">
    <property type="entry name" value="Acyl-CoA N-acyltransferases (Nat)"/>
    <property type="match status" value="1"/>
</dbReference>
<dbReference type="HOGENOM" id="CLU_013985_19_4_5"/>
<dbReference type="PANTHER" id="PTHR43877">
    <property type="entry name" value="AMINOALKYLPHOSPHONATE N-ACETYLTRANSFERASE-RELATED-RELATED"/>
    <property type="match status" value="1"/>
</dbReference>
<dbReference type="EMBL" id="AP012603">
    <property type="protein sequence ID" value="BAM92350.1"/>
    <property type="molecule type" value="Genomic_DNA"/>
</dbReference>
<dbReference type="GO" id="GO:0016747">
    <property type="term" value="F:acyltransferase activity, transferring groups other than amino-acyl groups"/>
    <property type="evidence" value="ECO:0007669"/>
    <property type="project" value="InterPro"/>
</dbReference>
<evidence type="ECO:0000256" key="2">
    <source>
        <dbReference type="ARBA" id="ARBA00023315"/>
    </source>
</evidence>
<dbReference type="AlphaFoldDB" id="M5A0M6"/>
<dbReference type="InterPro" id="IPR050832">
    <property type="entry name" value="Bact_Acetyltransf"/>
</dbReference>
<dbReference type="InterPro" id="IPR016181">
    <property type="entry name" value="Acyl_CoA_acyltransferase"/>
</dbReference>
<dbReference type="RefSeq" id="WP_015669431.1">
    <property type="nucleotide sequence ID" value="NC_020453.1"/>
</dbReference>
<proteinExistence type="predicted"/>
<reference evidence="4 5" key="1">
    <citation type="journal article" date="2013" name="Appl. Environ. Microbiol.">
        <title>Genome analysis suggests that the soil oligotrophic bacterium Agromonas oligotrophica (Bradyrhizobium oligotrophicum) is a nitrogen-fixing symbiont of Aeschynomene indica.</title>
        <authorList>
            <person name="Okubo T."/>
            <person name="Fukushima S."/>
            <person name="Itakura M."/>
            <person name="Oshima K."/>
            <person name="Longtonglang A."/>
            <person name="Teaumroong N."/>
            <person name="Mitsui H."/>
            <person name="Hattori M."/>
            <person name="Hattori R."/>
            <person name="Hattori T."/>
            <person name="Minamisawa K."/>
        </authorList>
    </citation>
    <scope>NUCLEOTIDE SEQUENCE [LARGE SCALE GENOMIC DNA]</scope>
    <source>
        <strain evidence="4 5">S58</strain>
    </source>
</reference>
<organism evidence="4 5">
    <name type="scientific">Bradyrhizobium oligotrophicum S58</name>
    <dbReference type="NCBI Taxonomy" id="1245469"/>
    <lineage>
        <taxon>Bacteria</taxon>
        <taxon>Pseudomonadati</taxon>
        <taxon>Pseudomonadota</taxon>
        <taxon>Alphaproteobacteria</taxon>
        <taxon>Hyphomicrobiales</taxon>
        <taxon>Nitrobacteraceae</taxon>
        <taxon>Bradyrhizobium</taxon>
    </lineage>
</organism>
<dbReference type="KEGG" id="aol:S58_63760"/>
<feature type="domain" description="N-acetyltransferase" evidence="3">
    <location>
        <begin position="10"/>
        <end position="171"/>
    </location>
</feature>
<dbReference type="PATRIC" id="fig|1245469.3.peg.6510"/>
<keyword evidence="2" id="KW-0012">Acyltransferase</keyword>
<keyword evidence="1 4" id="KW-0808">Transferase</keyword>
<dbReference type="PANTHER" id="PTHR43877:SF2">
    <property type="entry name" value="AMINOALKYLPHOSPHONATE N-ACETYLTRANSFERASE-RELATED"/>
    <property type="match status" value="1"/>
</dbReference>
<keyword evidence="5" id="KW-1185">Reference proteome</keyword>
<sequence length="177" mass="19592">MSSLPLRADATIRRLRADDAAPFKAIRLEALTINPESLGSTFELENGLDVGWFAGRLEDSHTIGAFRGGELVGTVGFVVQQGPKNSHKGRMFGMYVRPGSRQLGLGRLLLNTLLDAAREQVELIQLIVVSDNLPARRLYESVGFLEFGLELKGLKYGDRYYDQVHMALDFRPATDIA</sequence>
<dbReference type="OrthoDB" id="9799092at2"/>
<protein>
    <submittedName>
        <fullName evidence="4">GCN5-related N-acetyltransferase</fullName>
    </submittedName>
</protein>
<gene>
    <name evidence="4" type="ORF">S58_63760</name>
</gene>
<dbReference type="STRING" id="1245469.S58_63760"/>
<dbReference type="Gene3D" id="3.40.630.30">
    <property type="match status" value="1"/>
</dbReference>
<dbReference type="Proteomes" id="UP000011841">
    <property type="component" value="Chromosome"/>
</dbReference>
<dbReference type="InterPro" id="IPR000182">
    <property type="entry name" value="GNAT_dom"/>
</dbReference>
<evidence type="ECO:0000313" key="4">
    <source>
        <dbReference type="EMBL" id="BAM92350.1"/>
    </source>
</evidence>
<name>M5A0M6_9BRAD</name>
<evidence type="ECO:0000313" key="5">
    <source>
        <dbReference type="Proteomes" id="UP000011841"/>
    </source>
</evidence>
<dbReference type="eggNOG" id="COG0456">
    <property type="taxonomic scope" value="Bacteria"/>
</dbReference>
<accession>M5A0M6</accession>
<evidence type="ECO:0000256" key="1">
    <source>
        <dbReference type="ARBA" id="ARBA00022679"/>
    </source>
</evidence>